<gene>
    <name evidence="2" type="ORF">G3I59_17785</name>
</gene>
<accession>A0ABX0BSN5</accession>
<name>A0ABX0BSN5_9PSEU</name>
<organism evidence="2 3">
    <name type="scientific">Amycolatopsis rubida</name>
    <dbReference type="NCBI Taxonomy" id="112413"/>
    <lineage>
        <taxon>Bacteria</taxon>
        <taxon>Bacillati</taxon>
        <taxon>Actinomycetota</taxon>
        <taxon>Actinomycetes</taxon>
        <taxon>Pseudonocardiales</taxon>
        <taxon>Pseudonocardiaceae</taxon>
        <taxon>Amycolatopsis</taxon>
    </lineage>
</organism>
<evidence type="ECO:0000313" key="3">
    <source>
        <dbReference type="Proteomes" id="UP000470404"/>
    </source>
</evidence>
<proteinExistence type="predicted"/>
<evidence type="ECO:0000313" key="2">
    <source>
        <dbReference type="EMBL" id="NEC57395.1"/>
    </source>
</evidence>
<protein>
    <submittedName>
        <fullName evidence="2">Helix-turn-helix transcriptional regulator</fullName>
    </submittedName>
</protein>
<feature type="domain" description="HTH cro/C1-type" evidence="1">
    <location>
        <begin position="22"/>
        <end position="75"/>
    </location>
</feature>
<dbReference type="Proteomes" id="UP000470404">
    <property type="component" value="Unassembled WGS sequence"/>
</dbReference>
<comment type="caution">
    <text evidence="2">The sequence shown here is derived from an EMBL/GenBank/DDBJ whole genome shotgun (WGS) entry which is preliminary data.</text>
</comment>
<reference evidence="2 3" key="1">
    <citation type="submission" date="2020-01" db="EMBL/GenBank/DDBJ databases">
        <title>Insect and environment-associated Actinomycetes.</title>
        <authorList>
            <person name="Currrie C."/>
            <person name="Chevrette M."/>
            <person name="Carlson C."/>
            <person name="Stubbendieck R."/>
            <person name="Wendt-Pienkowski E."/>
        </authorList>
    </citation>
    <scope>NUCLEOTIDE SEQUENCE [LARGE SCALE GENOMIC DNA]</scope>
    <source>
        <strain evidence="2 3">SID8386</strain>
    </source>
</reference>
<dbReference type="Pfam" id="PF13560">
    <property type="entry name" value="HTH_31"/>
    <property type="match status" value="1"/>
</dbReference>
<dbReference type="Pfam" id="PF19054">
    <property type="entry name" value="DUF5753"/>
    <property type="match status" value="1"/>
</dbReference>
<evidence type="ECO:0000259" key="1">
    <source>
        <dbReference type="PROSITE" id="PS50943"/>
    </source>
</evidence>
<dbReference type="InterPro" id="IPR043917">
    <property type="entry name" value="DUF5753"/>
</dbReference>
<sequence length="295" mass="31815">MKPLQSRSGGCRARAAVLGVELRAVREEKPFGVRELARRVGISPAQLSSWELGIRSPSPTDVAGILGALGVVGERKHRILQIAEFAESDVIVLGQAGRPSHIAVANACASTARSIVDWHPLLVPDTLRTPTYAKAVQLATFPRGVAAQVVLNARTRALTSHSHKQEADLAVFVGERALTHPLVDPAVTAQQLRFLLELADERRARKTTINVVPDHSAGAETAFTRYYTHVGPITYFPHGLCGSFMLDHQDAYSAVIDRLAVTAYQPRESAALIAQHAARLDLELKDAKRGAGPAI</sequence>
<dbReference type="InterPro" id="IPR010982">
    <property type="entry name" value="Lambda_DNA-bd_dom_sf"/>
</dbReference>
<dbReference type="EMBL" id="JAAGNC010000089">
    <property type="protein sequence ID" value="NEC57395.1"/>
    <property type="molecule type" value="Genomic_DNA"/>
</dbReference>
<dbReference type="CDD" id="cd00093">
    <property type="entry name" value="HTH_XRE"/>
    <property type="match status" value="1"/>
</dbReference>
<dbReference type="PROSITE" id="PS50943">
    <property type="entry name" value="HTH_CROC1"/>
    <property type="match status" value="1"/>
</dbReference>
<dbReference type="SMART" id="SM00530">
    <property type="entry name" value="HTH_XRE"/>
    <property type="match status" value="1"/>
</dbReference>
<dbReference type="SUPFAM" id="SSF47413">
    <property type="entry name" value="lambda repressor-like DNA-binding domains"/>
    <property type="match status" value="1"/>
</dbReference>
<dbReference type="InterPro" id="IPR001387">
    <property type="entry name" value="Cro/C1-type_HTH"/>
</dbReference>
<dbReference type="Gene3D" id="1.10.260.40">
    <property type="entry name" value="lambda repressor-like DNA-binding domains"/>
    <property type="match status" value="1"/>
</dbReference>
<keyword evidence="3" id="KW-1185">Reference proteome</keyword>
<dbReference type="RefSeq" id="WP_157905129.1">
    <property type="nucleotide sequence ID" value="NZ_JAAGNC010000089.1"/>
</dbReference>